<proteinExistence type="inferred from homology"/>
<dbReference type="AlphaFoldDB" id="A0A388LJC3"/>
<dbReference type="SMART" id="SM00428">
    <property type="entry name" value="H3"/>
    <property type="match status" value="1"/>
</dbReference>
<evidence type="ECO:0000259" key="3">
    <source>
        <dbReference type="Pfam" id="PF00125"/>
    </source>
</evidence>
<reference evidence="4 5" key="1">
    <citation type="journal article" date="2018" name="Cell">
        <title>The Chara Genome: Secondary Complexity and Implications for Plant Terrestrialization.</title>
        <authorList>
            <person name="Nishiyama T."/>
            <person name="Sakayama H."/>
            <person name="Vries J.D."/>
            <person name="Buschmann H."/>
            <person name="Saint-Marcoux D."/>
            <person name="Ullrich K.K."/>
            <person name="Haas F.B."/>
            <person name="Vanderstraeten L."/>
            <person name="Becker D."/>
            <person name="Lang D."/>
            <person name="Vosolsobe S."/>
            <person name="Rombauts S."/>
            <person name="Wilhelmsson P.K.I."/>
            <person name="Janitza P."/>
            <person name="Kern R."/>
            <person name="Heyl A."/>
            <person name="Rumpler F."/>
            <person name="Villalobos L.I.A.C."/>
            <person name="Clay J.M."/>
            <person name="Skokan R."/>
            <person name="Toyoda A."/>
            <person name="Suzuki Y."/>
            <person name="Kagoshima H."/>
            <person name="Schijlen E."/>
            <person name="Tajeshwar N."/>
            <person name="Catarino B."/>
            <person name="Hetherington A.J."/>
            <person name="Saltykova A."/>
            <person name="Bonnot C."/>
            <person name="Breuninger H."/>
            <person name="Symeonidi A."/>
            <person name="Radhakrishnan G.V."/>
            <person name="Van Nieuwerburgh F."/>
            <person name="Deforce D."/>
            <person name="Chang C."/>
            <person name="Karol K.G."/>
            <person name="Hedrich R."/>
            <person name="Ulvskov P."/>
            <person name="Glockner G."/>
            <person name="Delwiche C.F."/>
            <person name="Petrasek J."/>
            <person name="Van de Peer Y."/>
            <person name="Friml J."/>
            <person name="Beilby M."/>
            <person name="Dolan L."/>
            <person name="Kohara Y."/>
            <person name="Sugano S."/>
            <person name="Fujiyama A."/>
            <person name="Delaux P.-M."/>
            <person name="Quint M."/>
            <person name="TheiBen G."/>
            <person name="Hagemann M."/>
            <person name="Harholt J."/>
            <person name="Dunand C."/>
            <person name="Zachgo S."/>
            <person name="Langdale J."/>
            <person name="Maumus F."/>
            <person name="Straeten D.V.D."/>
            <person name="Gould S.B."/>
            <person name="Rensing S.A."/>
        </authorList>
    </citation>
    <scope>NUCLEOTIDE SEQUENCE [LARGE SCALE GENOMIC DNA]</scope>
    <source>
        <strain evidence="4 5">S276</strain>
    </source>
</reference>
<dbReference type="Gramene" id="GBG82322">
    <property type="protein sequence ID" value="GBG82322"/>
    <property type="gene ID" value="CBR_g34605"/>
</dbReference>
<dbReference type="InterPro" id="IPR000164">
    <property type="entry name" value="Histone_H3/CENP-A"/>
</dbReference>
<dbReference type="Proteomes" id="UP000265515">
    <property type="component" value="Unassembled WGS sequence"/>
</dbReference>
<dbReference type="Gene3D" id="1.10.20.10">
    <property type="entry name" value="Histone, subunit A"/>
    <property type="match status" value="1"/>
</dbReference>
<dbReference type="InterPro" id="IPR009072">
    <property type="entry name" value="Histone-fold"/>
</dbReference>
<dbReference type="STRING" id="69332.A0A388LJC3"/>
<dbReference type="Pfam" id="PF00125">
    <property type="entry name" value="Histone"/>
    <property type="match status" value="1"/>
</dbReference>
<gene>
    <name evidence="4" type="ORF">CBR_g34605</name>
</gene>
<evidence type="ECO:0000256" key="1">
    <source>
        <dbReference type="ARBA" id="ARBA00010343"/>
    </source>
</evidence>
<comment type="similarity">
    <text evidence="1">Belongs to the histone H3 family.</text>
</comment>
<sequence length="588" mass="65140">MYGYHVNWVPGVVHPGIFENKVTMAARLRLSEWVPMGWMPSGVVEHWHFMVVLARVSLCNARVENKALLCEHAKLCWDTLKEDDRHMVLCGHDGREDENMWSMHGAGVGTNPSNDFPHNRLSLLRRRYGWTTLLGWVPIVCPMHYASGADLCMIFRNPLGVSFFVTYSDGLLRHIQYMSVGDMAGNDYNAIIREPEFEETAQLTCEVNGPPQDTGVGCDLDKPAANTSTGCGVVDKSTPACGTMRSDGSRRMGQGTKRKATTRREYEGTTTVAERGGGGNGSGGGGAIAGGRGRGRGRGQGGTTMDGETKRKIGGRQEALRRNRQPGQASVAEMRRLQRNIDLCIAYRPFVRLVREIVNKEEVASNPMRFGMLAVRALLEAAEAYLVHLMENTNEVAIHSKRVRILTKDMRLVDALQKPLVEWMCNDGDINMSKREGGGLYDRSAFKKFVRSQAKEAEMLKVEGDDELKPNAAEILTLSKINALPQIDPIDYHDLTTMVVDGVEYVLIDQIVDFMKSGGDYKNLIHEALHDVTEEAIAAAEVVNVECAKDHPLDLVSGTLVCQGNTFEVLEELTAASTDVDRRRKIMQ</sequence>
<evidence type="ECO:0000313" key="4">
    <source>
        <dbReference type="EMBL" id="GBG82322.1"/>
    </source>
</evidence>
<evidence type="ECO:0000256" key="2">
    <source>
        <dbReference type="SAM" id="MobiDB-lite"/>
    </source>
</evidence>
<dbReference type="PROSITE" id="PS00959">
    <property type="entry name" value="HISTONE_H3_2"/>
    <property type="match status" value="1"/>
</dbReference>
<comment type="caution">
    <text evidence="4">The sequence shown here is derived from an EMBL/GenBank/DDBJ whole genome shotgun (WGS) entry which is preliminary data.</text>
</comment>
<dbReference type="GO" id="GO:0003677">
    <property type="term" value="F:DNA binding"/>
    <property type="evidence" value="ECO:0007669"/>
    <property type="project" value="InterPro"/>
</dbReference>
<dbReference type="GO" id="GO:0030527">
    <property type="term" value="F:structural constituent of chromatin"/>
    <property type="evidence" value="ECO:0007669"/>
    <property type="project" value="InterPro"/>
</dbReference>
<feature type="domain" description="Core Histone H2A/H2B/H3" evidence="3">
    <location>
        <begin position="331"/>
        <end position="412"/>
    </location>
</feature>
<protein>
    <recommendedName>
        <fullName evidence="3">Core Histone H2A/H2B/H3 domain-containing protein</fullName>
    </recommendedName>
</protein>
<feature type="region of interest" description="Disordered" evidence="2">
    <location>
        <begin position="242"/>
        <end position="327"/>
    </location>
</feature>
<keyword evidence="5" id="KW-1185">Reference proteome</keyword>
<accession>A0A388LJC3</accession>
<dbReference type="GO" id="GO:0000786">
    <property type="term" value="C:nucleosome"/>
    <property type="evidence" value="ECO:0007669"/>
    <property type="project" value="InterPro"/>
</dbReference>
<feature type="compositionally biased region" description="Gly residues" evidence="2">
    <location>
        <begin position="275"/>
        <end position="304"/>
    </location>
</feature>
<dbReference type="PANTHER" id="PTHR11426">
    <property type="entry name" value="HISTONE H3"/>
    <property type="match status" value="1"/>
</dbReference>
<evidence type="ECO:0000313" key="5">
    <source>
        <dbReference type="Proteomes" id="UP000265515"/>
    </source>
</evidence>
<organism evidence="4 5">
    <name type="scientific">Chara braunii</name>
    <name type="common">Braun's stonewort</name>
    <dbReference type="NCBI Taxonomy" id="69332"/>
    <lineage>
        <taxon>Eukaryota</taxon>
        <taxon>Viridiplantae</taxon>
        <taxon>Streptophyta</taxon>
        <taxon>Charophyceae</taxon>
        <taxon>Charales</taxon>
        <taxon>Characeae</taxon>
        <taxon>Chara</taxon>
    </lineage>
</organism>
<dbReference type="InterPro" id="IPR007125">
    <property type="entry name" value="H2A/H2B/H3"/>
</dbReference>
<name>A0A388LJC3_CHABU</name>
<dbReference type="SUPFAM" id="SSF47113">
    <property type="entry name" value="Histone-fold"/>
    <property type="match status" value="1"/>
</dbReference>
<dbReference type="GO" id="GO:0046982">
    <property type="term" value="F:protein heterodimerization activity"/>
    <property type="evidence" value="ECO:0007669"/>
    <property type="project" value="InterPro"/>
</dbReference>
<dbReference type="EMBL" id="BFEA01000403">
    <property type="protein sequence ID" value="GBG82322.1"/>
    <property type="molecule type" value="Genomic_DNA"/>
</dbReference>
<dbReference type="OrthoDB" id="420022at2759"/>